<dbReference type="Gene3D" id="3.30.450.330">
    <property type="match status" value="1"/>
</dbReference>
<keyword evidence="9" id="KW-1185">Reference proteome</keyword>
<dbReference type="AlphaFoldDB" id="A0A5B2VHG5"/>
<evidence type="ECO:0000259" key="6">
    <source>
        <dbReference type="Pfam" id="PF00905"/>
    </source>
</evidence>
<dbReference type="Gene3D" id="3.40.710.10">
    <property type="entry name" value="DD-peptidase/beta-lactamase superfamily"/>
    <property type="match status" value="1"/>
</dbReference>
<evidence type="ECO:0000259" key="7">
    <source>
        <dbReference type="Pfam" id="PF03717"/>
    </source>
</evidence>
<keyword evidence="2" id="KW-0378">Hydrolase</keyword>
<organism evidence="8 9">
    <name type="scientific">Salinarimonas soli</name>
    <dbReference type="NCBI Taxonomy" id="1638099"/>
    <lineage>
        <taxon>Bacteria</taxon>
        <taxon>Pseudomonadati</taxon>
        <taxon>Pseudomonadota</taxon>
        <taxon>Alphaproteobacteria</taxon>
        <taxon>Hyphomicrobiales</taxon>
        <taxon>Salinarimonadaceae</taxon>
        <taxon>Salinarimonas</taxon>
    </lineage>
</organism>
<dbReference type="GO" id="GO:0004180">
    <property type="term" value="F:carboxypeptidase activity"/>
    <property type="evidence" value="ECO:0007669"/>
    <property type="project" value="UniProtKB-KW"/>
</dbReference>
<keyword evidence="5" id="KW-1133">Transmembrane helix</keyword>
<dbReference type="EMBL" id="VUOA01000011">
    <property type="protein sequence ID" value="KAA2238344.1"/>
    <property type="molecule type" value="Genomic_DNA"/>
</dbReference>
<comment type="subcellular location">
    <subcellularLocation>
        <location evidence="1">Membrane</location>
    </subcellularLocation>
</comment>
<dbReference type="Pfam" id="PF00905">
    <property type="entry name" value="Transpeptidase"/>
    <property type="match status" value="1"/>
</dbReference>
<name>A0A5B2VHG5_9HYPH</name>
<evidence type="ECO:0000313" key="8">
    <source>
        <dbReference type="EMBL" id="KAA2238344.1"/>
    </source>
</evidence>
<dbReference type="InterPro" id="IPR036138">
    <property type="entry name" value="PBP_dimer_sf"/>
</dbReference>
<accession>A0A5B2VHG5</accession>
<dbReference type="Proteomes" id="UP000323142">
    <property type="component" value="Unassembled WGS sequence"/>
</dbReference>
<evidence type="ECO:0000256" key="1">
    <source>
        <dbReference type="ARBA" id="ARBA00004370"/>
    </source>
</evidence>
<dbReference type="OrthoDB" id="9789078at2"/>
<proteinExistence type="predicted"/>
<protein>
    <submittedName>
        <fullName evidence="8">Penicillin-binding protein 2</fullName>
    </submittedName>
</protein>
<dbReference type="RefSeq" id="WP_149816032.1">
    <property type="nucleotide sequence ID" value="NZ_VUOA01000011.1"/>
</dbReference>
<dbReference type="PANTHER" id="PTHR30627:SF1">
    <property type="entry name" value="PEPTIDOGLYCAN D,D-TRANSPEPTIDASE FTSI"/>
    <property type="match status" value="1"/>
</dbReference>
<keyword evidence="3 5" id="KW-0472">Membrane</keyword>
<comment type="caution">
    <text evidence="8">The sequence shown here is derived from an EMBL/GenBank/DDBJ whole genome shotgun (WGS) entry which is preliminary data.</text>
</comment>
<sequence length="597" mass="64839">MPARRPPARLRGNPVSADDSLPQDASPAPRRGVFGHVRDLFRLRVDKSTARVAVVALGFTALFGVIGGRLVMLAVSPEQTGLRKATSSAISAARPDIVDRNGETLATDVKSVSIFAEPRNIIDKDEAVELLTAVLPDLNARELRERLGTKRGFIWIKREVTPRQQAEVHRLGIPGVGFVPEHKRVYPNGNAAAHVLGFANVDNVGIAGMEKYIDSQGLQDLNGAGFTRASTDLKPVELSIDLRVQHAMRDELAKALEKYRAKATAGMVLDVNTGEVVALVSLPDFDPNNPVDALEKDRINRINVGVFEMGSTFKALTVAMALDSGKYNINSSFDARAKLRYGKFAIGDYHATNRILTVPEVFVHSSNIGTAKMALGLGVEAHKAFLRKLGQLERMQTELPESAAPILPQRWGELNTMTIAFGHGLAVAPLQSVAAVAALVNGGYMITPTFLKRTEAEARTKAVRVIKPETSEGMRYVMRLNAERGSANRAAIAGFFVGGKTGTAEKVINGRYSKTKNLTTFTAVYPMDNPRYLFLTIIDEPQATPETFGFTTSGWNAAPVAGNIIERVAPLLSVPPRFEAPERPFPLMTRLGAWGTR</sequence>
<dbReference type="PANTHER" id="PTHR30627">
    <property type="entry name" value="PEPTIDOGLYCAN D,D-TRANSPEPTIDASE"/>
    <property type="match status" value="1"/>
</dbReference>
<feature type="region of interest" description="Disordered" evidence="4">
    <location>
        <begin position="1"/>
        <end position="30"/>
    </location>
</feature>
<dbReference type="GO" id="GO:0005886">
    <property type="term" value="C:plasma membrane"/>
    <property type="evidence" value="ECO:0007669"/>
    <property type="project" value="TreeGrafter"/>
</dbReference>
<dbReference type="InterPro" id="IPR001460">
    <property type="entry name" value="PCN-bd_Tpept"/>
</dbReference>
<gene>
    <name evidence="8" type="ORF">F0L46_05400</name>
</gene>
<dbReference type="SUPFAM" id="SSF56601">
    <property type="entry name" value="beta-lactamase/transpeptidase-like"/>
    <property type="match status" value="1"/>
</dbReference>
<keyword evidence="2" id="KW-0645">Protease</keyword>
<evidence type="ECO:0000313" key="9">
    <source>
        <dbReference type="Proteomes" id="UP000323142"/>
    </source>
</evidence>
<evidence type="ECO:0000256" key="3">
    <source>
        <dbReference type="ARBA" id="ARBA00023136"/>
    </source>
</evidence>
<evidence type="ECO:0000256" key="5">
    <source>
        <dbReference type="SAM" id="Phobius"/>
    </source>
</evidence>
<feature type="domain" description="Penicillin-binding protein dimerisation" evidence="7">
    <location>
        <begin position="90"/>
        <end position="200"/>
    </location>
</feature>
<dbReference type="Gene3D" id="3.90.1310.10">
    <property type="entry name" value="Penicillin-binding protein 2a (Domain 2)"/>
    <property type="match status" value="1"/>
</dbReference>
<keyword evidence="5" id="KW-0812">Transmembrane</keyword>
<dbReference type="InterPro" id="IPR005311">
    <property type="entry name" value="PBP_dimer"/>
</dbReference>
<reference evidence="8 9" key="1">
    <citation type="submission" date="2019-09" db="EMBL/GenBank/DDBJ databases">
        <title>Salinarimonas rosea gen. nov., sp. nov., a new member of the a-2 subgroup of the Proteobacteria.</title>
        <authorList>
            <person name="Liu J."/>
        </authorList>
    </citation>
    <scope>NUCLEOTIDE SEQUENCE [LARGE SCALE GENOMIC DNA]</scope>
    <source>
        <strain evidence="8 9">BN140002</strain>
    </source>
</reference>
<dbReference type="InterPro" id="IPR012338">
    <property type="entry name" value="Beta-lactam/transpept-like"/>
</dbReference>
<evidence type="ECO:0000256" key="4">
    <source>
        <dbReference type="SAM" id="MobiDB-lite"/>
    </source>
</evidence>
<dbReference type="GO" id="GO:0008658">
    <property type="term" value="F:penicillin binding"/>
    <property type="evidence" value="ECO:0007669"/>
    <property type="project" value="InterPro"/>
</dbReference>
<feature type="domain" description="Penicillin-binding protein transpeptidase" evidence="6">
    <location>
        <begin position="267"/>
        <end position="565"/>
    </location>
</feature>
<feature type="transmembrane region" description="Helical" evidence="5">
    <location>
        <begin position="52"/>
        <end position="75"/>
    </location>
</feature>
<dbReference type="Pfam" id="PF03717">
    <property type="entry name" value="PBP_dimer"/>
    <property type="match status" value="1"/>
</dbReference>
<evidence type="ECO:0000256" key="2">
    <source>
        <dbReference type="ARBA" id="ARBA00022645"/>
    </source>
</evidence>
<dbReference type="SUPFAM" id="SSF56519">
    <property type="entry name" value="Penicillin binding protein dimerisation domain"/>
    <property type="match status" value="1"/>
</dbReference>
<dbReference type="InterPro" id="IPR050515">
    <property type="entry name" value="Beta-lactam/transpept"/>
</dbReference>
<reference evidence="8 9" key="2">
    <citation type="submission" date="2019-09" db="EMBL/GenBank/DDBJ databases">
        <authorList>
            <person name="Jin C."/>
        </authorList>
    </citation>
    <scope>NUCLEOTIDE SEQUENCE [LARGE SCALE GENOMIC DNA]</scope>
    <source>
        <strain evidence="8 9">BN140002</strain>
    </source>
</reference>
<keyword evidence="2" id="KW-0121">Carboxypeptidase</keyword>
<dbReference type="GO" id="GO:0071555">
    <property type="term" value="P:cell wall organization"/>
    <property type="evidence" value="ECO:0007669"/>
    <property type="project" value="TreeGrafter"/>
</dbReference>